<keyword evidence="4" id="KW-1185">Reference proteome</keyword>
<protein>
    <submittedName>
        <fullName evidence="3">Uncharacterized protein</fullName>
    </submittedName>
</protein>
<evidence type="ECO:0000259" key="2">
    <source>
        <dbReference type="Pfam" id="PF13472"/>
    </source>
</evidence>
<dbReference type="Pfam" id="PF12571">
    <property type="entry name" value="Phage_tail_fib"/>
    <property type="match status" value="1"/>
</dbReference>
<name>A0A161X4B1_9CLOT</name>
<evidence type="ECO:0000313" key="3">
    <source>
        <dbReference type="EMBL" id="KZL94378.1"/>
    </source>
</evidence>
<dbReference type="AlphaFoldDB" id="A0A161X4B1"/>
<dbReference type="SUPFAM" id="SSF48208">
    <property type="entry name" value="Six-hairpin glycosidases"/>
    <property type="match status" value="1"/>
</dbReference>
<dbReference type="Pfam" id="PF13472">
    <property type="entry name" value="Lipase_GDSL_2"/>
    <property type="match status" value="1"/>
</dbReference>
<sequence length="1223" mass="135356">MAENFYTILTNTGKAQIANASALGIKVNFTTLKLGDGNGAYYNPTETQTTLVHEVWSGNIGNITVDSTNANWLVLETVIPADVGGFMIREAGVFDDKGNLLAVGKYPETYKPIVSQGSAKDLRIRIIIEVTNTAAVTLKVDPAVILATKKEVGDLVNLATTSKGNLVAAVNENTLNAKSFKSIDLKYIARFFTNSPAVVTDANDPVYAASGLTNVPIGGVFNNINPTTKKLSDTIDLPATCWAIVSLCKVYGLDANTEIKSIIEKCADFIANNLQDGSFYGANFKYIPNGFTHSNGTWAGTGWGYHVRVQYQAIWALLEAYKISPKLIYKTAIEELLDQAAVWQQNISTRITNGEIAGYMNGAVYNTISNTEGSFAPEWTSFSNTSIDVIYKAITNYVTLFGNAQRSDIEGISYYPQSILNNHKNWFIDCYNNHGMRRTTGHNMLYSFYKYDAETGPFVNGVANPTAMNWDWIEGGWSTETWFTGDLQLWAIKGMAYCGFTDQVKSLLDRFYQLRVTTNDERILFYDRYTKDGGHLADDQSISTVFTALYMNCRELINDTSYSQACFDTVYLKQIKSIDVLIDGGYNWDATDEESLLETKSLGEIVYAPIEKYASSSSIQDILQDNINMFHETVKNTGNLALLNTVNKENLVAAINENTSSLAEKAAQKDIDNAILVKKEVYVARHKYIRQKFLMKQPSIKAYITGDSIGAGNGSSEYGKTWFYRLSQKVRDVVALGQPMTGFNPLCVAVGSQDIRSVIPNVGMITGKDLTSKSLNTTPFTYDYWFICTGRNDANNNHVDIKLFENLYRLAVRMGIRNGIDVFCMTEQPMIDMVTGEIMETEKDYYNLYADVIRRVAVEEGASLIDVNKHWYDLKEQGIDLKLYTADGTHPNDTGNEKMANLCRDCLLATPTVTNENIYKDGKVVKTLFEPNLAYNVATVTGIGNSRKTYLGLDEAIVLNDGESAQFYVGDIAVDYVFVAGLMKASTGTITVQTPTGYNALTSVAFGDDLGTNAQKTLLYKSNEVNMATRDIKITAIGGTAYITCISVVGNQKISEHTEVNGVFTGTWTRTEVAPSMWTYKTNVADDTIEIDWIGEEINIEFCLHPNGGDSEITTDGLYTSTTNMYATYNGYFFKNPHRNQKLMNTQHKTVIKAKTDSGGRTGVYVKGVRVFSSYNKNGYIIPLKDRIKGFITQPYTAVKNGTVVDNVITSATDVLAEIVSLD</sequence>
<dbReference type="InterPro" id="IPR022225">
    <property type="entry name" value="Phage_tail_fibre_N"/>
</dbReference>
<evidence type="ECO:0000259" key="1">
    <source>
        <dbReference type="Pfam" id="PF12571"/>
    </source>
</evidence>
<proteinExistence type="predicted"/>
<gene>
    <name evidence="3" type="ORF">CLMAG_14310</name>
</gene>
<dbReference type="GO" id="GO:0005975">
    <property type="term" value="P:carbohydrate metabolic process"/>
    <property type="evidence" value="ECO:0007669"/>
    <property type="project" value="InterPro"/>
</dbReference>
<dbReference type="STRING" id="1121326.CLMAG_14310"/>
<dbReference type="Gene3D" id="3.40.50.1110">
    <property type="entry name" value="SGNH hydrolase"/>
    <property type="match status" value="1"/>
</dbReference>
<dbReference type="InterPro" id="IPR051934">
    <property type="entry name" value="Phage_Tail_Fiber_Structural"/>
</dbReference>
<dbReference type="InterPro" id="IPR013830">
    <property type="entry name" value="SGNH_hydro"/>
</dbReference>
<dbReference type="SUPFAM" id="SSF52266">
    <property type="entry name" value="SGNH hydrolase"/>
    <property type="match status" value="1"/>
</dbReference>
<dbReference type="PANTHER" id="PTHR35191">
    <property type="entry name" value="PROPHAGE SIDE TAIL FIBER PROTEIN HOMOLOG STFQ-RELATED"/>
    <property type="match status" value="1"/>
</dbReference>
<dbReference type="RefSeq" id="WP_066619836.1">
    <property type="nucleotide sequence ID" value="NZ_LWAE01000001.1"/>
</dbReference>
<accession>A0A161X4B1</accession>
<comment type="caution">
    <text evidence="3">The sequence shown here is derived from an EMBL/GenBank/DDBJ whole genome shotgun (WGS) entry which is preliminary data.</text>
</comment>
<dbReference type="Proteomes" id="UP000076603">
    <property type="component" value="Unassembled WGS sequence"/>
</dbReference>
<reference evidence="3 4" key="1">
    <citation type="submission" date="2016-04" db="EMBL/GenBank/DDBJ databases">
        <title>Genome sequence of Clostridium magnum DSM 2767.</title>
        <authorList>
            <person name="Poehlein A."/>
            <person name="Uhlig R."/>
            <person name="Fischer R."/>
            <person name="Bahl H."/>
            <person name="Daniel R."/>
        </authorList>
    </citation>
    <scope>NUCLEOTIDE SEQUENCE [LARGE SCALE GENOMIC DNA]</scope>
    <source>
        <strain evidence="3 4">DSM 2767</strain>
    </source>
</reference>
<organism evidence="3 4">
    <name type="scientific">Clostridium magnum DSM 2767</name>
    <dbReference type="NCBI Taxonomy" id="1121326"/>
    <lineage>
        <taxon>Bacteria</taxon>
        <taxon>Bacillati</taxon>
        <taxon>Bacillota</taxon>
        <taxon>Clostridia</taxon>
        <taxon>Eubacteriales</taxon>
        <taxon>Clostridiaceae</taxon>
        <taxon>Clostridium</taxon>
    </lineage>
</organism>
<dbReference type="CDD" id="cd00229">
    <property type="entry name" value="SGNH_hydrolase"/>
    <property type="match status" value="1"/>
</dbReference>
<dbReference type="PANTHER" id="PTHR35191:SF1">
    <property type="entry name" value="PROPHAGE SIDE TAIL FIBER PROTEIN HOMOLOG STFQ-RELATED"/>
    <property type="match status" value="1"/>
</dbReference>
<dbReference type="EMBL" id="LWAE01000001">
    <property type="protein sequence ID" value="KZL94378.1"/>
    <property type="molecule type" value="Genomic_DNA"/>
</dbReference>
<feature type="domain" description="Phage tail fibre protein N-terminal" evidence="1">
    <location>
        <begin position="1"/>
        <end position="150"/>
    </location>
</feature>
<dbReference type="OrthoDB" id="1624444at2"/>
<dbReference type="PATRIC" id="fig|1121326.3.peg.1401"/>
<dbReference type="InterPro" id="IPR008928">
    <property type="entry name" value="6-hairpin_glycosidase_sf"/>
</dbReference>
<feature type="domain" description="SGNH hydrolase-type esterase" evidence="2">
    <location>
        <begin position="706"/>
        <end position="897"/>
    </location>
</feature>
<dbReference type="InterPro" id="IPR036514">
    <property type="entry name" value="SGNH_hydro_sf"/>
</dbReference>
<evidence type="ECO:0000313" key="4">
    <source>
        <dbReference type="Proteomes" id="UP000076603"/>
    </source>
</evidence>